<dbReference type="InterPro" id="IPR003439">
    <property type="entry name" value="ABC_transporter-like_ATP-bd"/>
</dbReference>
<dbReference type="InterPro" id="IPR013563">
    <property type="entry name" value="Oligopep_ABC_C"/>
</dbReference>
<comment type="similarity">
    <text evidence="1">Belongs to the ABC transporter superfamily.</text>
</comment>
<keyword evidence="2" id="KW-0813">Transport</keyword>
<dbReference type="FunFam" id="3.40.50.300:FF:000016">
    <property type="entry name" value="Oligopeptide ABC transporter ATP-binding component"/>
    <property type="match status" value="1"/>
</dbReference>
<evidence type="ECO:0000256" key="2">
    <source>
        <dbReference type="ARBA" id="ARBA00022448"/>
    </source>
</evidence>
<protein>
    <submittedName>
        <fullName evidence="6">Peptide ABC transporter substrate-binding protein</fullName>
    </submittedName>
</protein>
<dbReference type="SMART" id="SM00382">
    <property type="entry name" value="AAA"/>
    <property type="match status" value="1"/>
</dbReference>
<dbReference type="NCBIfam" id="TIGR01727">
    <property type="entry name" value="oligo_HPY"/>
    <property type="match status" value="1"/>
</dbReference>
<dbReference type="GO" id="GO:0005524">
    <property type="term" value="F:ATP binding"/>
    <property type="evidence" value="ECO:0007669"/>
    <property type="project" value="UniProtKB-KW"/>
</dbReference>
<feature type="domain" description="ABC transporter" evidence="5">
    <location>
        <begin position="14"/>
        <end position="255"/>
    </location>
</feature>
<comment type="caution">
    <text evidence="6">The sequence shown here is derived from an EMBL/GenBank/DDBJ whole genome shotgun (WGS) entry which is preliminary data.</text>
</comment>
<evidence type="ECO:0000256" key="1">
    <source>
        <dbReference type="ARBA" id="ARBA00005417"/>
    </source>
</evidence>
<keyword evidence="3" id="KW-0547">Nucleotide-binding</keyword>
<dbReference type="GO" id="GO:0016887">
    <property type="term" value="F:ATP hydrolysis activity"/>
    <property type="evidence" value="ECO:0007669"/>
    <property type="project" value="InterPro"/>
</dbReference>
<dbReference type="Pfam" id="PF00005">
    <property type="entry name" value="ABC_tran"/>
    <property type="match status" value="1"/>
</dbReference>
<dbReference type="CDD" id="cd03257">
    <property type="entry name" value="ABC_NikE_OppD_transporters"/>
    <property type="match status" value="1"/>
</dbReference>
<dbReference type="PANTHER" id="PTHR43776">
    <property type="entry name" value="TRANSPORT ATP-BINDING PROTEIN"/>
    <property type="match status" value="1"/>
</dbReference>
<proteinExistence type="inferred from homology"/>
<dbReference type="PROSITE" id="PS50893">
    <property type="entry name" value="ABC_TRANSPORTER_2"/>
    <property type="match status" value="1"/>
</dbReference>
<dbReference type="GO" id="GO:0015833">
    <property type="term" value="P:peptide transport"/>
    <property type="evidence" value="ECO:0007669"/>
    <property type="project" value="InterPro"/>
</dbReference>
<evidence type="ECO:0000259" key="5">
    <source>
        <dbReference type="PROSITE" id="PS50893"/>
    </source>
</evidence>
<dbReference type="InterPro" id="IPR017871">
    <property type="entry name" value="ABC_transporter-like_CS"/>
</dbReference>
<dbReference type="AlphaFoldDB" id="A0A094S9X1"/>
<accession>A0A094S9X1</accession>
<dbReference type="PROSITE" id="PS00211">
    <property type="entry name" value="ABC_TRANSPORTER_1"/>
    <property type="match status" value="1"/>
</dbReference>
<sequence length="331" mass="35924">MIKDASKTNVILDAKELSVTFKVPSGSLRAVDSVNFQVNEGETVAIVGESGSGKTTLALSLMRSNAPTSGEIIFEEQVITNLSEKALKDFRKKVQMVFQDPYSSLDPRMTVAQVVGEPLRAHYKLSKAERDEKVAALLVSVGLSGDILERRASQFSGGQRQRIAIARALALDPKILVADEPVSALDVSTQAQIVNLLQSIQEERNISYVLVSHDLRLVYHLATRVVVMYLGKVVEEGACDDVVANPQHPYTAALLSAVPALDEASRKERIVLNGAPPSPIARPTGCSFHPRCPIARPECAEKTPELQTLANGRKVACFFPGELQPHISFTS</sequence>
<dbReference type="Gene3D" id="3.40.50.300">
    <property type="entry name" value="P-loop containing nucleotide triphosphate hydrolases"/>
    <property type="match status" value="1"/>
</dbReference>
<keyword evidence="4" id="KW-0067">ATP-binding</keyword>
<dbReference type="PANTHER" id="PTHR43776:SF7">
    <property type="entry name" value="D,D-DIPEPTIDE TRANSPORT ATP-BINDING PROTEIN DDPF-RELATED"/>
    <property type="match status" value="1"/>
</dbReference>
<gene>
    <name evidence="6" type="ORF">GM51_16355</name>
</gene>
<reference evidence="6" key="1">
    <citation type="submission" date="2014-06" db="EMBL/GenBank/DDBJ databases">
        <title>Key roles for freshwater Actinobacteria revealed by deep metagenomic sequencing.</title>
        <authorList>
            <person name="Ghai R."/>
            <person name="Mizuno C.M."/>
            <person name="Picazo A."/>
            <person name="Camacho A."/>
            <person name="Rodriguez-Valera F."/>
        </authorList>
    </citation>
    <scope>NUCLEOTIDE SEQUENCE</scope>
</reference>
<dbReference type="InterPro" id="IPR003593">
    <property type="entry name" value="AAA+_ATPase"/>
</dbReference>
<evidence type="ECO:0000256" key="4">
    <source>
        <dbReference type="ARBA" id="ARBA00022840"/>
    </source>
</evidence>
<dbReference type="SUPFAM" id="SSF52540">
    <property type="entry name" value="P-loop containing nucleoside triphosphate hydrolases"/>
    <property type="match status" value="1"/>
</dbReference>
<dbReference type="InterPro" id="IPR050319">
    <property type="entry name" value="ABC_transp_ATP-bind"/>
</dbReference>
<evidence type="ECO:0000256" key="3">
    <source>
        <dbReference type="ARBA" id="ARBA00022741"/>
    </source>
</evidence>
<dbReference type="EMBL" id="JNSL01000135">
    <property type="protein sequence ID" value="KGA14803.1"/>
    <property type="molecule type" value="Genomic_DNA"/>
</dbReference>
<name>A0A094S9X1_9ZZZZ</name>
<organism evidence="6">
    <name type="scientific">freshwater metagenome</name>
    <dbReference type="NCBI Taxonomy" id="449393"/>
    <lineage>
        <taxon>unclassified sequences</taxon>
        <taxon>metagenomes</taxon>
        <taxon>ecological metagenomes</taxon>
    </lineage>
</organism>
<dbReference type="Pfam" id="PF08352">
    <property type="entry name" value="oligo_HPY"/>
    <property type="match status" value="1"/>
</dbReference>
<evidence type="ECO:0000313" key="6">
    <source>
        <dbReference type="EMBL" id="KGA14803.1"/>
    </source>
</evidence>
<dbReference type="GO" id="GO:0055085">
    <property type="term" value="P:transmembrane transport"/>
    <property type="evidence" value="ECO:0007669"/>
    <property type="project" value="UniProtKB-ARBA"/>
</dbReference>
<dbReference type="InterPro" id="IPR027417">
    <property type="entry name" value="P-loop_NTPase"/>
</dbReference>